<organism evidence="2 3">
    <name type="scientific">Vreelandella halophila</name>
    <dbReference type="NCBI Taxonomy" id="86177"/>
    <lineage>
        <taxon>Bacteria</taxon>
        <taxon>Pseudomonadati</taxon>
        <taxon>Pseudomonadota</taxon>
        <taxon>Gammaproteobacteria</taxon>
        <taxon>Oceanospirillales</taxon>
        <taxon>Halomonadaceae</taxon>
        <taxon>Vreelandella</taxon>
    </lineage>
</organism>
<dbReference type="OrthoDB" id="6183384at2"/>
<dbReference type="EMBL" id="WMEX01000003">
    <property type="protein sequence ID" value="MYL26402.1"/>
    <property type="molecule type" value="Genomic_DNA"/>
</dbReference>
<gene>
    <name evidence="2" type="ORF">GLW01_06290</name>
</gene>
<name>A0A9X4YAY1_9GAMM</name>
<evidence type="ECO:0000313" key="2">
    <source>
        <dbReference type="EMBL" id="MYL26402.1"/>
    </source>
</evidence>
<feature type="region of interest" description="Disordered" evidence="1">
    <location>
        <begin position="1"/>
        <end position="76"/>
    </location>
</feature>
<accession>A0A9X4YAY1</accession>
<sequence>MVGGISGNSPLPLAPDPARRPDGPGREAPRAEPLNEARSAPREDSGQARTRRAEAVAEPEVVRPRRSPDTDSLPLRNQEALSAYDRIGSAAVAEDVELVGVDIRI</sequence>
<feature type="compositionally biased region" description="Basic and acidic residues" evidence="1">
    <location>
        <begin position="17"/>
        <end position="69"/>
    </location>
</feature>
<dbReference type="AlphaFoldDB" id="A0A9X4YAY1"/>
<protein>
    <submittedName>
        <fullName evidence="2">Uncharacterized protein</fullName>
    </submittedName>
</protein>
<reference evidence="2 3" key="1">
    <citation type="submission" date="2019-11" db="EMBL/GenBank/DDBJ databases">
        <title>Genome sequences of 17 halophilic strains isolated from different environments.</title>
        <authorList>
            <person name="Furrow R.E."/>
        </authorList>
    </citation>
    <scope>NUCLEOTIDE SEQUENCE [LARGE SCALE GENOMIC DNA]</scope>
    <source>
        <strain evidence="2 3">22507_15_FS</strain>
    </source>
</reference>
<keyword evidence="3" id="KW-1185">Reference proteome</keyword>
<evidence type="ECO:0000256" key="1">
    <source>
        <dbReference type="SAM" id="MobiDB-lite"/>
    </source>
</evidence>
<evidence type="ECO:0000313" key="3">
    <source>
        <dbReference type="Proteomes" id="UP000460751"/>
    </source>
</evidence>
<dbReference type="RefSeq" id="WP_151441283.1">
    <property type="nucleotide sequence ID" value="NZ_WMEX01000003.1"/>
</dbReference>
<dbReference type="Proteomes" id="UP000460751">
    <property type="component" value="Unassembled WGS sequence"/>
</dbReference>
<comment type="caution">
    <text evidence="2">The sequence shown here is derived from an EMBL/GenBank/DDBJ whole genome shotgun (WGS) entry which is preliminary data.</text>
</comment>
<proteinExistence type="predicted"/>